<evidence type="ECO:0000256" key="12">
    <source>
        <dbReference type="ARBA" id="ARBA00023075"/>
    </source>
</evidence>
<evidence type="ECO:0000256" key="11">
    <source>
        <dbReference type="ARBA" id="ARBA00023014"/>
    </source>
</evidence>
<dbReference type="FunFam" id="3.30.70.20:FF:000012">
    <property type="entry name" value="Electron transfer flavoprotein-ubiquinone oxidoreductase, mitochondrial"/>
    <property type="match status" value="1"/>
</dbReference>
<dbReference type="GeneID" id="113470677"/>
<dbReference type="PROSITE" id="PS51379">
    <property type="entry name" value="4FE4S_FER_2"/>
    <property type="match status" value="1"/>
</dbReference>
<dbReference type="Gene3D" id="3.30.9.90">
    <property type="match status" value="1"/>
</dbReference>
<dbReference type="STRING" id="121845.A0A3Q0JDS5"/>
<feature type="domain" description="4Fe-4S ferredoxin-type" evidence="15">
    <location>
        <begin position="521"/>
        <end position="550"/>
    </location>
</feature>
<dbReference type="InterPro" id="IPR007859">
    <property type="entry name" value="ETF-QO/FixX_C"/>
</dbReference>
<evidence type="ECO:0000256" key="7">
    <source>
        <dbReference type="ARBA" id="ARBA00022827"/>
    </source>
</evidence>
<keyword evidence="3 14" id="KW-0813">Transport</keyword>
<dbReference type="SUPFAM" id="SSF51905">
    <property type="entry name" value="FAD/NAD(P)-binding domain"/>
    <property type="match status" value="1"/>
</dbReference>
<accession>A0A3Q0JDS5</accession>
<keyword evidence="7 14" id="KW-0274">FAD</keyword>
<keyword evidence="5 14" id="KW-0285">Flavoprotein</keyword>
<dbReference type="Pfam" id="PF21162">
    <property type="entry name" value="ETFQO_UQ-bd"/>
    <property type="match status" value="1"/>
</dbReference>
<comment type="cofactor">
    <cofactor evidence="1 14">
        <name>FAD</name>
        <dbReference type="ChEBI" id="CHEBI:57692"/>
    </cofactor>
</comment>
<comment type="catalytic activity">
    <reaction evidence="13 14">
        <text>a ubiquinone + reduced [electron-transfer flavoprotein] = a ubiquinol + oxidized [electron-transfer flavoprotein] + H(+)</text>
        <dbReference type="Rhea" id="RHEA:24052"/>
        <dbReference type="Rhea" id="RHEA-COMP:9565"/>
        <dbReference type="Rhea" id="RHEA-COMP:9566"/>
        <dbReference type="Rhea" id="RHEA-COMP:10685"/>
        <dbReference type="Rhea" id="RHEA-COMP:10686"/>
        <dbReference type="ChEBI" id="CHEBI:15378"/>
        <dbReference type="ChEBI" id="CHEBI:16389"/>
        <dbReference type="ChEBI" id="CHEBI:17976"/>
        <dbReference type="ChEBI" id="CHEBI:57692"/>
        <dbReference type="ChEBI" id="CHEBI:58307"/>
        <dbReference type="EC" id="1.5.5.1"/>
    </reaction>
</comment>
<dbReference type="Gene3D" id="3.30.70.20">
    <property type="match status" value="1"/>
</dbReference>
<dbReference type="RefSeq" id="XP_026685108.1">
    <property type="nucleotide sequence ID" value="XM_026829307.1"/>
</dbReference>
<protein>
    <recommendedName>
        <fullName evidence="14">Electron transfer flavoprotein-ubiquinone oxidoreductase</fullName>
        <shortName evidence="14">ETF-QO</shortName>
        <ecNumber evidence="14">1.5.5.1</ecNumber>
    </recommendedName>
</protein>
<evidence type="ECO:0000256" key="3">
    <source>
        <dbReference type="ARBA" id="ARBA00022448"/>
    </source>
</evidence>
<evidence type="ECO:0000313" key="17">
    <source>
        <dbReference type="RefSeq" id="XP_026685107.1"/>
    </source>
</evidence>
<evidence type="ECO:0000259" key="15">
    <source>
        <dbReference type="PROSITE" id="PS51379"/>
    </source>
</evidence>
<dbReference type="KEGG" id="dci:113470677"/>
<evidence type="ECO:0000256" key="6">
    <source>
        <dbReference type="ARBA" id="ARBA00022723"/>
    </source>
</evidence>
<keyword evidence="9 14" id="KW-0560">Oxidoreductase</keyword>
<dbReference type="KEGG" id="dci:113470676"/>
<name>A0A3Q0JDS5_DIACI</name>
<evidence type="ECO:0000256" key="13">
    <source>
        <dbReference type="ARBA" id="ARBA00052682"/>
    </source>
</evidence>
<reference evidence="17 18" key="1">
    <citation type="submission" date="2025-04" db="UniProtKB">
        <authorList>
            <consortium name="RefSeq"/>
        </authorList>
    </citation>
    <scope>IDENTIFICATION</scope>
</reference>
<evidence type="ECO:0000256" key="14">
    <source>
        <dbReference type="RuleBase" id="RU366068"/>
    </source>
</evidence>
<dbReference type="PANTHER" id="PTHR10617">
    <property type="entry name" value="ELECTRON TRANSFER FLAVOPROTEIN-UBIQUINONE OXIDOREDUCTASE"/>
    <property type="match status" value="1"/>
</dbReference>
<keyword evidence="8 14" id="KW-0249">Electron transport</keyword>
<keyword evidence="12 14" id="KW-0830">Ubiquinone</keyword>
<keyword evidence="16" id="KW-1185">Reference proteome</keyword>
<evidence type="ECO:0000256" key="4">
    <source>
        <dbReference type="ARBA" id="ARBA00022485"/>
    </source>
</evidence>
<dbReference type="GO" id="GO:0004174">
    <property type="term" value="F:electron-transferring-flavoprotein dehydrogenase activity"/>
    <property type="evidence" value="ECO:0007669"/>
    <property type="project" value="UniProtKB-UniRule"/>
</dbReference>
<evidence type="ECO:0000256" key="5">
    <source>
        <dbReference type="ARBA" id="ARBA00022630"/>
    </source>
</evidence>
<evidence type="ECO:0000256" key="2">
    <source>
        <dbReference type="ARBA" id="ARBA00002819"/>
    </source>
</evidence>
<keyword evidence="10 14" id="KW-0408">Iron</keyword>
<dbReference type="InterPro" id="IPR017896">
    <property type="entry name" value="4Fe4S_Fe-S-bd"/>
</dbReference>
<sequence length="561" mass="63583">MNYISSLNHSLINKYGPRESIEYDVIIVGGGPSGLSAAIRLKQLAIKKNKEIKICVLEKGSELGAHILSGAIIDPRSIFELFPKEKLNKLFNTPVIEERFLFLSSKKSYKIPSWILPICFKNHGNYIISLSDLVRWMGKKAENMGIDIFSGFSASEILYDSKNNVCGIATNNFGINKEGIIKKNFQLGMELYAKYTLFAEGSRGHLSKQIIKKFNLDNKKDPQTYSLGIKELWTINPKLHKKGLVIHTIGWPLDYKTYGGGFLYHMENNQISIGYIISLDYKNPYLSPFEEFQRYKTHPKICKILKGGKRISYGARTITTGGLQSLPEFIFDGGAFIGCNAGFMNVSRIKGIHTSIKSGILVADSIFKKICSNNKFNKLITYKTSFQASWLYKELYKARNFKPAMKKGLYIGMLIIGIDQILFSGKFPFTLHNINSDYTYLEPASKHIPIKYPNPDNKLTFDKLSSIYVSNINHDEDQPIHLILKNKKIPIHINFSIYAGPEARYCPAGVYEFIIEKNKIQHLQINAQNCIHCKTCDIKDPTQNIEWITPEGGSGTNYPNM</sequence>
<dbReference type="GO" id="GO:0051539">
    <property type="term" value="F:4 iron, 4 sulfur cluster binding"/>
    <property type="evidence" value="ECO:0007669"/>
    <property type="project" value="UniProtKB-UniRule"/>
</dbReference>
<keyword evidence="6 14" id="KW-0479">Metal-binding</keyword>
<dbReference type="Pfam" id="PF05187">
    <property type="entry name" value="Fer4_ETF_QO"/>
    <property type="match status" value="1"/>
</dbReference>
<evidence type="ECO:0000313" key="16">
    <source>
        <dbReference type="Proteomes" id="UP000079169"/>
    </source>
</evidence>
<dbReference type="PANTHER" id="PTHR10617:SF107">
    <property type="entry name" value="ELECTRON TRANSFER FLAVOPROTEIN-UBIQUINONE OXIDOREDUCTASE, MITOCHONDRIAL"/>
    <property type="match status" value="1"/>
</dbReference>
<dbReference type="Gene3D" id="3.50.50.60">
    <property type="entry name" value="FAD/NAD(P)-binding domain"/>
    <property type="match status" value="1"/>
</dbReference>
<dbReference type="AlphaFoldDB" id="A0A3Q0JDS5"/>
<dbReference type="SUPFAM" id="SSF54373">
    <property type="entry name" value="FAD-linked reductases, C-terminal domain"/>
    <property type="match status" value="1"/>
</dbReference>
<evidence type="ECO:0000256" key="10">
    <source>
        <dbReference type="ARBA" id="ARBA00023004"/>
    </source>
</evidence>
<dbReference type="EC" id="1.5.5.1" evidence="14"/>
<evidence type="ECO:0000256" key="1">
    <source>
        <dbReference type="ARBA" id="ARBA00001974"/>
    </source>
</evidence>
<dbReference type="GO" id="GO:0005739">
    <property type="term" value="C:mitochondrion"/>
    <property type="evidence" value="ECO:0007669"/>
    <property type="project" value="UniProtKB-ARBA"/>
</dbReference>
<proteinExistence type="predicted"/>
<evidence type="ECO:0000313" key="18">
    <source>
        <dbReference type="RefSeq" id="XP_026685108.1"/>
    </source>
</evidence>
<evidence type="ECO:0000256" key="8">
    <source>
        <dbReference type="ARBA" id="ARBA00022982"/>
    </source>
</evidence>
<comment type="function">
    <text evidence="2 14">Accepts electrons from ETF and reduces ubiquinone.</text>
</comment>
<keyword evidence="4" id="KW-0004">4Fe-4S</keyword>
<dbReference type="GO" id="GO:0046872">
    <property type="term" value="F:metal ion binding"/>
    <property type="evidence" value="ECO:0007669"/>
    <property type="project" value="UniProtKB-KW"/>
</dbReference>
<dbReference type="RefSeq" id="XP_026685107.1">
    <property type="nucleotide sequence ID" value="XM_026829306.1"/>
</dbReference>
<evidence type="ECO:0000256" key="9">
    <source>
        <dbReference type="ARBA" id="ARBA00023002"/>
    </source>
</evidence>
<dbReference type="PaxDb" id="121845-A0A3Q0JDS5"/>
<dbReference type="PRINTS" id="PR00420">
    <property type="entry name" value="RNGMNOXGNASE"/>
</dbReference>
<comment type="cofactor">
    <cofactor evidence="14">
        <name>[4Fe-4S] cluster</name>
        <dbReference type="ChEBI" id="CHEBI:49883"/>
    </cofactor>
    <text evidence="14">Binds 1 [4Fe-4S] cluster.</text>
</comment>
<gene>
    <name evidence="18" type="primary">LOC113470677</name>
    <name evidence="17" type="synonym">LOC113470676</name>
</gene>
<dbReference type="SUPFAM" id="SSF54862">
    <property type="entry name" value="4Fe-4S ferredoxins"/>
    <property type="match status" value="1"/>
</dbReference>
<dbReference type="InterPro" id="IPR040156">
    <property type="entry name" value="ETF-QO"/>
</dbReference>
<dbReference type="Proteomes" id="UP000079169">
    <property type="component" value="Unplaced"/>
</dbReference>
<dbReference type="InterPro" id="IPR049398">
    <property type="entry name" value="ETF-QO/FixC_UQ-bd"/>
</dbReference>
<dbReference type="InterPro" id="IPR036188">
    <property type="entry name" value="FAD/NAD-bd_sf"/>
</dbReference>
<dbReference type="Pfam" id="PF13450">
    <property type="entry name" value="NAD_binding_8"/>
    <property type="match status" value="1"/>
</dbReference>
<organism evidence="16 18">
    <name type="scientific">Diaphorina citri</name>
    <name type="common">Asian citrus psyllid</name>
    <dbReference type="NCBI Taxonomy" id="121845"/>
    <lineage>
        <taxon>Eukaryota</taxon>
        <taxon>Metazoa</taxon>
        <taxon>Ecdysozoa</taxon>
        <taxon>Arthropoda</taxon>
        <taxon>Hexapoda</taxon>
        <taxon>Insecta</taxon>
        <taxon>Pterygota</taxon>
        <taxon>Neoptera</taxon>
        <taxon>Paraneoptera</taxon>
        <taxon>Hemiptera</taxon>
        <taxon>Sternorrhyncha</taxon>
        <taxon>Psylloidea</taxon>
        <taxon>Psyllidae</taxon>
        <taxon>Diaphorininae</taxon>
        <taxon>Diaphorina</taxon>
    </lineage>
</organism>
<keyword evidence="11 14" id="KW-0411">Iron-sulfur</keyword>